<protein>
    <recommendedName>
        <fullName evidence="10 11">UDP-N-acetylmuramoyl-tripeptide--D-alanyl-D-alanine ligase</fullName>
        <ecNumber evidence="10 11">6.3.2.10</ecNumber>
    </recommendedName>
    <alternativeName>
        <fullName evidence="10">D-alanyl-D-alanine-adding enzyme</fullName>
    </alternativeName>
</protein>
<dbReference type="Pfam" id="PF08245">
    <property type="entry name" value="Mur_ligase_M"/>
    <property type="match status" value="1"/>
</dbReference>
<keyword evidence="8 10" id="KW-0131">Cell cycle</keyword>
<dbReference type="InterPro" id="IPR036565">
    <property type="entry name" value="Mur-like_cat_sf"/>
</dbReference>
<evidence type="ECO:0000256" key="3">
    <source>
        <dbReference type="ARBA" id="ARBA00022618"/>
    </source>
</evidence>
<gene>
    <name evidence="10" type="primary">murF</name>
    <name evidence="15" type="ORF">ABR60_02860</name>
</gene>
<dbReference type="GO" id="GO:0005737">
    <property type="term" value="C:cytoplasm"/>
    <property type="evidence" value="ECO:0007669"/>
    <property type="project" value="UniProtKB-SubCell"/>
</dbReference>
<evidence type="ECO:0000256" key="9">
    <source>
        <dbReference type="ARBA" id="ARBA00023316"/>
    </source>
</evidence>
<evidence type="ECO:0000256" key="7">
    <source>
        <dbReference type="ARBA" id="ARBA00022984"/>
    </source>
</evidence>
<evidence type="ECO:0000256" key="10">
    <source>
        <dbReference type="HAMAP-Rule" id="MF_02019"/>
    </source>
</evidence>
<evidence type="ECO:0000256" key="1">
    <source>
        <dbReference type="ARBA" id="ARBA00022490"/>
    </source>
</evidence>
<sequence length="461" mass="48827">MIQMSIAEMAQIMGGRAHGDVELSNQAQFHFDSREVRAGDIFLALKGERADGHDYVADAISSGAALSIVSQAVSSPHILVGDVLVAIAKLASHVRGELKDLKVIGITGSQGKTTTKDLLFSILSNEGETIASLASFNNELGVPLTLLRCTDKSKYCILEMGARKSGDIAALTSLANPDVGAVLKVGNAHLGQFGSQEMIAKTKGELIAGLKSGAVAVLGTYDSFTPEMASAKGVMRVTFGDSAKCDIRAADIEARGGFAHFDLVIGSDRHAVELQILGLHQISNALAAAAIASSLGVSVNRIASALSNHAPLSKWRMELDEANGLTLINDSYNANPESMEAALKVLSLLAQERGGRSWAFLGLMHELGEASDQMHEEIGVIAQNLGIDYLVAINSKSYLKQINPSIVTARHFDNWKESLSLFSEFNPGDVILVKASRAEGLEELASAIKTSVMIEAEGESI</sequence>
<evidence type="ECO:0000259" key="13">
    <source>
        <dbReference type="Pfam" id="PF02875"/>
    </source>
</evidence>
<dbReference type="GO" id="GO:0047480">
    <property type="term" value="F:UDP-N-acetylmuramoyl-tripeptide-D-alanyl-D-alanine ligase activity"/>
    <property type="evidence" value="ECO:0007669"/>
    <property type="project" value="UniProtKB-UniRule"/>
</dbReference>
<evidence type="ECO:0000256" key="11">
    <source>
        <dbReference type="RuleBase" id="RU004136"/>
    </source>
</evidence>
<dbReference type="EMBL" id="LIAS01000003">
    <property type="protein sequence ID" value="KRO31366.1"/>
    <property type="molecule type" value="Genomic_DNA"/>
</dbReference>
<keyword evidence="9 10" id="KW-0961">Cell wall biogenesis/degradation</keyword>
<dbReference type="HAMAP" id="MF_02019">
    <property type="entry name" value="MurF"/>
    <property type="match status" value="1"/>
</dbReference>
<dbReference type="Pfam" id="PF01225">
    <property type="entry name" value="Mur_ligase"/>
    <property type="match status" value="1"/>
</dbReference>
<dbReference type="EC" id="6.3.2.10" evidence="10 11"/>
<evidence type="ECO:0000256" key="8">
    <source>
        <dbReference type="ARBA" id="ARBA00023306"/>
    </source>
</evidence>
<accession>A0A0R2NZR3</accession>
<keyword evidence="3 10" id="KW-0132">Cell division</keyword>
<evidence type="ECO:0000256" key="2">
    <source>
        <dbReference type="ARBA" id="ARBA00022598"/>
    </source>
</evidence>
<dbReference type="Pfam" id="PF02875">
    <property type="entry name" value="Mur_ligase_C"/>
    <property type="match status" value="1"/>
</dbReference>
<dbReference type="InterPro" id="IPR005863">
    <property type="entry name" value="UDP-N-AcMur_synth"/>
</dbReference>
<dbReference type="Gene3D" id="3.90.190.20">
    <property type="entry name" value="Mur ligase, C-terminal domain"/>
    <property type="match status" value="1"/>
</dbReference>
<keyword evidence="5 10" id="KW-0067">ATP-binding</keyword>
<dbReference type="SUPFAM" id="SSF53244">
    <property type="entry name" value="MurD-like peptide ligases, peptide-binding domain"/>
    <property type="match status" value="1"/>
</dbReference>
<evidence type="ECO:0000259" key="14">
    <source>
        <dbReference type="Pfam" id="PF08245"/>
    </source>
</evidence>
<dbReference type="GO" id="GO:0071555">
    <property type="term" value="P:cell wall organization"/>
    <property type="evidence" value="ECO:0007669"/>
    <property type="project" value="UniProtKB-KW"/>
</dbReference>
<name>A0A0R2NZR3_9ACTN</name>
<keyword evidence="1 10" id="KW-0963">Cytoplasm</keyword>
<dbReference type="PANTHER" id="PTHR43024">
    <property type="entry name" value="UDP-N-ACETYLMURAMOYL-TRIPEPTIDE--D-ALANYL-D-ALANINE LIGASE"/>
    <property type="match status" value="1"/>
</dbReference>
<dbReference type="NCBIfam" id="TIGR01143">
    <property type="entry name" value="murF"/>
    <property type="match status" value="1"/>
</dbReference>
<dbReference type="PANTHER" id="PTHR43024:SF1">
    <property type="entry name" value="UDP-N-ACETYLMURAMOYL-TRIPEPTIDE--D-ALANYL-D-ALANINE LIGASE"/>
    <property type="match status" value="1"/>
</dbReference>
<keyword evidence="2 10" id="KW-0436">Ligase</keyword>
<dbReference type="InterPro" id="IPR035911">
    <property type="entry name" value="MurE/MurF_N"/>
</dbReference>
<evidence type="ECO:0000259" key="12">
    <source>
        <dbReference type="Pfam" id="PF01225"/>
    </source>
</evidence>
<dbReference type="Proteomes" id="UP000053941">
    <property type="component" value="Unassembled WGS sequence"/>
</dbReference>
<keyword evidence="4 10" id="KW-0547">Nucleotide-binding</keyword>
<feature type="domain" description="Mur ligase central" evidence="14">
    <location>
        <begin position="106"/>
        <end position="292"/>
    </location>
</feature>
<dbReference type="GO" id="GO:0008766">
    <property type="term" value="F:UDP-N-acetylmuramoylalanyl-D-glutamyl-2,6-diaminopimelate-D-alanyl-D-alanine ligase activity"/>
    <property type="evidence" value="ECO:0007669"/>
    <property type="project" value="RHEA"/>
</dbReference>
<comment type="pathway">
    <text evidence="10 11">Cell wall biogenesis; peptidoglycan biosynthesis.</text>
</comment>
<feature type="domain" description="Mur ligase N-terminal catalytic" evidence="12">
    <location>
        <begin position="32"/>
        <end position="73"/>
    </location>
</feature>
<comment type="function">
    <text evidence="10 11">Involved in cell wall formation. Catalyzes the final step in the synthesis of UDP-N-acetylmuramoyl-pentapeptide, the precursor of murein.</text>
</comment>
<dbReference type="InterPro" id="IPR051046">
    <property type="entry name" value="MurCDEF_CellWall_CoF430Synth"/>
</dbReference>
<dbReference type="Gene3D" id="3.40.1390.10">
    <property type="entry name" value="MurE/MurF, N-terminal domain"/>
    <property type="match status" value="1"/>
</dbReference>
<dbReference type="InterPro" id="IPR000713">
    <property type="entry name" value="Mur_ligase_N"/>
</dbReference>
<dbReference type="InterPro" id="IPR013221">
    <property type="entry name" value="Mur_ligase_cen"/>
</dbReference>
<reference evidence="15 16" key="1">
    <citation type="submission" date="2015-10" db="EMBL/GenBank/DDBJ databases">
        <title>Metagenome-Assembled Genomes uncover a global brackish microbiome.</title>
        <authorList>
            <person name="Hugerth L.W."/>
            <person name="Larsson J."/>
            <person name="Alneberg J."/>
            <person name="Lindh M.V."/>
            <person name="Legrand C."/>
            <person name="Pinhassi J."/>
            <person name="Andersson A.F."/>
        </authorList>
    </citation>
    <scope>NUCLEOTIDE SEQUENCE [LARGE SCALE GENOMIC DNA]</scope>
    <source>
        <strain evidence="15">BACL2 MAG-120802-bin41</strain>
    </source>
</reference>
<dbReference type="GO" id="GO:0005524">
    <property type="term" value="F:ATP binding"/>
    <property type="evidence" value="ECO:0007669"/>
    <property type="project" value="UniProtKB-UniRule"/>
</dbReference>
<comment type="subcellular location">
    <subcellularLocation>
        <location evidence="10 11">Cytoplasm</location>
    </subcellularLocation>
</comment>
<comment type="similarity">
    <text evidence="10">Belongs to the MurCDEF family. MurF subfamily.</text>
</comment>
<dbReference type="GO" id="GO:0008360">
    <property type="term" value="P:regulation of cell shape"/>
    <property type="evidence" value="ECO:0007669"/>
    <property type="project" value="UniProtKB-KW"/>
</dbReference>
<dbReference type="GO" id="GO:0051301">
    <property type="term" value="P:cell division"/>
    <property type="evidence" value="ECO:0007669"/>
    <property type="project" value="UniProtKB-KW"/>
</dbReference>
<dbReference type="UniPathway" id="UPA00219"/>
<proteinExistence type="inferred from homology"/>
<keyword evidence="6 10" id="KW-0133">Cell shape</keyword>
<comment type="caution">
    <text evidence="15">The sequence shown here is derived from an EMBL/GenBank/DDBJ whole genome shotgun (WGS) entry which is preliminary data.</text>
</comment>
<evidence type="ECO:0000313" key="16">
    <source>
        <dbReference type="Proteomes" id="UP000053941"/>
    </source>
</evidence>
<evidence type="ECO:0000256" key="4">
    <source>
        <dbReference type="ARBA" id="ARBA00022741"/>
    </source>
</evidence>
<dbReference type="Gene3D" id="3.40.1190.10">
    <property type="entry name" value="Mur-like, catalytic domain"/>
    <property type="match status" value="1"/>
</dbReference>
<dbReference type="SUPFAM" id="SSF63418">
    <property type="entry name" value="MurE/MurF N-terminal domain"/>
    <property type="match status" value="1"/>
</dbReference>
<evidence type="ECO:0000256" key="5">
    <source>
        <dbReference type="ARBA" id="ARBA00022840"/>
    </source>
</evidence>
<comment type="catalytic activity">
    <reaction evidence="10 11">
        <text>D-alanyl-D-alanine + UDP-N-acetyl-alpha-D-muramoyl-L-alanyl-gamma-D-glutamyl-meso-2,6-diaminopimelate + ATP = UDP-N-acetyl-alpha-D-muramoyl-L-alanyl-gamma-D-glutamyl-meso-2,6-diaminopimeloyl-D-alanyl-D-alanine + ADP + phosphate + H(+)</text>
        <dbReference type="Rhea" id="RHEA:28374"/>
        <dbReference type="ChEBI" id="CHEBI:15378"/>
        <dbReference type="ChEBI" id="CHEBI:30616"/>
        <dbReference type="ChEBI" id="CHEBI:43474"/>
        <dbReference type="ChEBI" id="CHEBI:57822"/>
        <dbReference type="ChEBI" id="CHEBI:61386"/>
        <dbReference type="ChEBI" id="CHEBI:83905"/>
        <dbReference type="ChEBI" id="CHEBI:456216"/>
        <dbReference type="EC" id="6.3.2.10"/>
    </reaction>
</comment>
<evidence type="ECO:0000313" key="15">
    <source>
        <dbReference type="EMBL" id="KRO31366.1"/>
    </source>
</evidence>
<feature type="domain" description="Mur ligase C-terminal" evidence="13">
    <location>
        <begin position="316"/>
        <end position="437"/>
    </location>
</feature>
<evidence type="ECO:0000256" key="6">
    <source>
        <dbReference type="ARBA" id="ARBA00022960"/>
    </source>
</evidence>
<organism evidence="15 16">
    <name type="scientific">Actinobacteria bacterium BACL2 MAG-120802-bin41</name>
    <dbReference type="NCBI Taxonomy" id="1655568"/>
    <lineage>
        <taxon>Bacteria</taxon>
        <taxon>Bacillati</taxon>
        <taxon>Actinomycetota</taxon>
        <taxon>Actinomycetes</taxon>
        <taxon>Actinomycetes incertae sedis</taxon>
        <taxon>ac1 cluster</taxon>
    </lineage>
</organism>
<dbReference type="InterPro" id="IPR036615">
    <property type="entry name" value="Mur_ligase_C_dom_sf"/>
</dbReference>
<keyword evidence="7 10" id="KW-0573">Peptidoglycan synthesis</keyword>
<feature type="binding site" evidence="10">
    <location>
        <begin position="108"/>
        <end position="114"/>
    </location>
    <ligand>
        <name>ATP</name>
        <dbReference type="ChEBI" id="CHEBI:30616"/>
    </ligand>
</feature>
<dbReference type="SUPFAM" id="SSF53623">
    <property type="entry name" value="MurD-like peptide ligases, catalytic domain"/>
    <property type="match status" value="1"/>
</dbReference>
<dbReference type="AlphaFoldDB" id="A0A0R2NZR3"/>
<dbReference type="GO" id="GO:0009252">
    <property type="term" value="P:peptidoglycan biosynthetic process"/>
    <property type="evidence" value="ECO:0007669"/>
    <property type="project" value="UniProtKB-UniRule"/>
</dbReference>
<dbReference type="InterPro" id="IPR004101">
    <property type="entry name" value="Mur_ligase_C"/>
</dbReference>